<comment type="caution">
    <text evidence="3">The sequence shown here is derived from an EMBL/GenBank/DDBJ whole genome shotgun (WGS) entry which is preliminary data.</text>
</comment>
<dbReference type="GO" id="GO:0016831">
    <property type="term" value="F:carboxy-lyase activity"/>
    <property type="evidence" value="ECO:0007669"/>
    <property type="project" value="InterPro"/>
</dbReference>
<evidence type="ECO:0000313" key="3">
    <source>
        <dbReference type="EMBL" id="CAD5109912.1"/>
    </source>
</evidence>
<accession>A0A7U7ESK8</accession>
<keyword evidence="1" id="KW-0456">Lyase</keyword>
<dbReference type="InterPro" id="IPR032466">
    <property type="entry name" value="Metal_Hydrolase"/>
</dbReference>
<evidence type="ECO:0000259" key="2">
    <source>
        <dbReference type="Pfam" id="PF04909"/>
    </source>
</evidence>
<dbReference type="Gene3D" id="3.20.20.140">
    <property type="entry name" value="Metal-dependent hydrolases"/>
    <property type="match status" value="1"/>
</dbReference>
<feature type="domain" description="Amidohydrolase-related" evidence="2">
    <location>
        <begin position="48"/>
        <end position="319"/>
    </location>
</feature>
<dbReference type="EMBL" id="CAJFCI010000080">
    <property type="protein sequence ID" value="CAD5109912.1"/>
    <property type="molecule type" value="Genomic_DNA"/>
</dbReference>
<dbReference type="GO" id="GO:0016787">
    <property type="term" value="F:hydrolase activity"/>
    <property type="evidence" value="ECO:0007669"/>
    <property type="project" value="InterPro"/>
</dbReference>
<gene>
    <name evidence="3" type="ORF">PSEWESI4_04228</name>
</gene>
<dbReference type="GO" id="GO:0005737">
    <property type="term" value="C:cytoplasm"/>
    <property type="evidence" value="ECO:0007669"/>
    <property type="project" value="TreeGrafter"/>
</dbReference>
<dbReference type="Pfam" id="PF04909">
    <property type="entry name" value="Amidohydro_2"/>
    <property type="match status" value="1"/>
</dbReference>
<organism evidence="3 4">
    <name type="scientific">Zestomonas carbonaria</name>
    <dbReference type="NCBI Taxonomy" id="2762745"/>
    <lineage>
        <taxon>Bacteria</taxon>
        <taxon>Pseudomonadati</taxon>
        <taxon>Pseudomonadota</taxon>
        <taxon>Gammaproteobacteria</taxon>
        <taxon>Pseudomonadales</taxon>
        <taxon>Pseudomonadaceae</taxon>
        <taxon>Zestomonas</taxon>
    </lineage>
</organism>
<dbReference type="AlphaFoldDB" id="A0A7U7ESK8"/>
<dbReference type="Proteomes" id="UP000583387">
    <property type="component" value="Unassembled WGS sequence"/>
</dbReference>
<evidence type="ECO:0000313" key="4">
    <source>
        <dbReference type="Proteomes" id="UP000583387"/>
    </source>
</evidence>
<dbReference type="PANTHER" id="PTHR21240:SF28">
    <property type="entry name" value="ISO-OROTATE DECARBOXYLASE (EUROFUNG)"/>
    <property type="match status" value="1"/>
</dbReference>
<dbReference type="GO" id="GO:0019748">
    <property type="term" value="P:secondary metabolic process"/>
    <property type="evidence" value="ECO:0007669"/>
    <property type="project" value="TreeGrafter"/>
</dbReference>
<keyword evidence="4" id="KW-1185">Reference proteome</keyword>
<dbReference type="RefSeq" id="WP_235978980.1">
    <property type="nucleotide sequence ID" value="NZ_CAJFCI010000080.1"/>
</dbReference>
<evidence type="ECO:0000256" key="1">
    <source>
        <dbReference type="ARBA" id="ARBA00023239"/>
    </source>
</evidence>
<proteinExistence type="predicted"/>
<sequence length="395" mass="42594">MKRREFVVGAGMLAGASLLVDGLPALGAPAELPKSTPPQEARAAAGRIDVHHHLLPPFYAEALRRQGLDRIAGVALPDWSPEQSLALLDTQGMQTAILSLSSPGVWFGEARAAAELARRCNEYAAELTQRHPGRFGSFGALPLPATEAACAEAIHALDVLEADGVVLLASNAGVFLGDPRFEELMAELDRREATVFVHPNLHPSSQALGLETPGFLLELVCDTTRAAVNLILTGTLERYPRIRWILAHAGGFLPYAAWRVSLANAMPEFQDKAPQGVMTYLRRFYFDTALAPAAPSMAVLYELVEPRQVLFGSDFPFAPANLVERQVTELGSASPWSSEQLAGIARGHTLSLFPRFAVRGEAVLAAPRYASESTLHRLGRSATQPLAALAQRLKD</sequence>
<reference evidence="3 4" key="1">
    <citation type="submission" date="2020-08" db="EMBL/GenBank/DDBJ databases">
        <authorList>
            <person name="Criscuolo A."/>
        </authorList>
    </citation>
    <scope>NUCLEOTIDE SEQUENCE [LARGE SCALE GENOMIC DNA]</scope>
    <source>
        <strain evidence="3">CIP111764</strain>
    </source>
</reference>
<dbReference type="SUPFAM" id="SSF51556">
    <property type="entry name" value="Metallo-dependent hydrolases"/>
    <property type="match status" value="1"/>
</dbReference>
<protein>
    <recommendedName>
        <fullName evidence="2">Amidohydrolase-related domain-containing protein</fullName>
    </recommendedName>
</protein>
<dbReference type="InterPro" id="IPR006680">
    <property type="entry name" value="Amidohydro-rel"/>
</dbReference>
<name>A0A7U7ESK8_9GAMM</name>
<dbReference type="PANTHER" id="PTHR21240">
    <property type="entry name" value="2-AMINO-3-CARBOXYLMUCONATE-6-SEMIALDEHYDE DECARBOXYLASE"/>
    <property type="match status" value="1"/>
</dbReference>
<dbReference type="InterPro" id="IPR032465">
    <property type="entry name" value="ACMSD"/>
</dbReference>